<dbReference type="EMBL" id="UXSR01005576">
    <property type="protein sequence ID" value="VDD82801.1"/>
    <property type="molecule type" value="Genomic_DNA"/>
</dbReference>
<dbReference type="InterPro" id="IPR036397">
    <property type="entry name" value="RNaseH_sf"/>
</dbReference>
<dbReference type="Proteomes" id="UP000267029">
    <property type="component" value="Unassembled WGS sequence"/>
</dbReference>
<dbReference type="Gene3D" id="3.30.420.10">
    <property type="entry name" value="Ribonuclease H-like superfamily/Ribonuclease H"/>
    <property type="match status" value="1"/>
</dbReference>
<dbReference type="Gene3D" id="1.10.340.70">
    <property type="match status" value="1"/>
</dbReference>
<organism evidence="4">
    <name type="scientific">Mesocestoides corti</name>
    <name type="common">Flatworm</name>
    <dbReference type="NCBI Taxonomy" id="53468"/>
    <lineage>
        <taxon>Eukaryota</taxon>
        <taxon>Metazoa</taxon>
        <taxon>Spiralia</taxon>
        <taxon>Lophotrochozoa</taxon>
        <taxon>Platyhelminthes</taxon>
        <taxon>Cestoda</taxon>
        <taxon>Eucestoda</taxon>
        <taxon>Cyclophyllidea</taxon>
        <taxon>Mesocestoididae</taxon>
        <taxon>Mesocestoides</taxon>
    </lineage>
</organism>
<dbReference type="WBParaSite" id="MCOS_0000880301-mRNA-1">
    <property type="protein sequence ID" value="MCOS_0000880301-mRNA-1"/>
    <property type="gene ID" value="MCOS_0000880301"/>
</dbReference>
<name>A0A0R3UM50_MESCO</name>
<dbReference type="InterPro" id="IPR041588">
    <property type="entry name" value="Integrase_H2C2"/>
</dbReference>
<dbReference type="FunFam" id="1.10.340.70:FF:000001">
    <property type="entry name" value="Retrovirus-related Pol polyprotein from transposon gypsy-like Protein"/>
    <property type="match status" value="1"/>
</dbReference>
<dbReference type="OrthoDB" id="10047254at2759"/>
<dbReference type="PANTHER" id="PTHR37984">
    <property type="entry name" value="PROTEIN CBG26694"/>
    <property type="match status" value="1"/>
</dbReference>
<evidence type="ECO:0000259" key="1">
    <source>
        <dbReference type="PROSITE" id="PS50994"/>
    </source>
</evidence>
<evidence type="ECO:0000313" key="3">
    <source>
        <dbReference type="Proteomes" id="UP000267029"/>
    </source>
</evidence>
<dbReference type="Pfam" id="PF17921">
    <property type="entry name" value="Integrase_H2C2"/>
    <property type="match status" value="1"/>
</dbReference>
<reference evidence="2 3" key="2">
    <citation type="submission" date="2018-10" db="EMBL/GenBank/DDBJ databases">
        <authorList>
            <consortium name="Pathogen Informatics"/>
        </authorList>
    </citation>
    <scope>NUCLEOTIDE SEQUENCE [LARGE SCALE GENOMIC DNA]</scope>
</reference>
<reference evidence="4" key="1">
    <citation type="submission" date="2017-02" db="UniProtKB">
        <authorList>
            <consortium name="WormBaseParasite"/>
        </authorList>
    </citation>
    <scope>IDENTIFICATION</scope>
</reference>
<protein>
    <submittedName>
        <fullName evidence="4">Integrase catalytic domain-containing protein</fullName>
    </submittedName>
</protein>
<evidence type="ECO:0000313" key="4">
    <source>
        <dbReference type="WBParaSite" id="MCOS_0000880301-mRNA-1"/>
    </source>
</evidence>
<dbReference type="AlphaFoldDB" id="A0A0R3UM50"/>
<feature type="domain" description="Integrase catalytic" evidence="1">
    <location>
        <begin position="108"/>
        <end position="160"/>
    </location>
</feature>
<dbReference type="InterPro" id="IPR050951">
    <property type="entry name" value="Retrovirus_Pol_polyprotein"/>
</dbReference>
<evidence type="ECO:0000313" key="2">
    <source>
        <dbReference type="EMBL" id="VDD82801.1"/>
    </source>
</evidence>
<gene>
    <name evidence="2" type="ORF">MCOS_LOCUS8804</name>
</gene>
<dbReference type="SUPFAM" id="SSF53098">
    <property type="entry name" value="Ribonuclease H-like"/>
    <property type="match status" value="1"/>
</dbReference>
<dbReference type="InterPro" id="IPR012337">
    <property type="entry name" value="RNaseH-like_sf"/>
</dbReference>
<keyword evidence="3" id="KW-1185">Reference proteome</keyword>
<dbReference type="PANTHER" id="PTHR37984:SF15">
    <property type="entry name" value="INTEGRASE CATALYTIC DOMAIN-CONTAINING PROTEIN"/>
    <property type="match status" value="1"/>
</dbReference>
<dbReference type="STRING" id="53468.A0A0R3UM50"/>
<dbReference type="InterPro" id="IPR001584">
    <property type="entry name" value="Integrase_cat-core"/>
</dbReference>
<proteinExistence type="predicted"/>
<dbReference type="PROSITE" id="PS50994">
    <property type="entry name" value="INTEGRASE"/>
    <property type="match status" value="1"/>
</dbReference>
<dbReference type="GO" id="GO:0015074">
    <property type="term" value="P:DNA integration"/>
    <property type="evidence" value="ECO:0007669"/>
    <property type="project" value="InterPro"/>
</dbReference>
<dbReference type="GO" id="GO:0003676">
    <property type="term" value="F:nucleic acid binding"/>
    <property type="evidence" value="ECO:0007669"/>
    <property type="project" value="InterPro"/>
</dbReference>
<accession>A0A0R3UM50</accession>
<sequence>MAESSQEERVLWSDWNNLSFRDGALYYNFGPSYSLRVVLPRSAEEQIVTELHVSLGHLGPAKGEQASRRRYWWVAMRDDINDICACCHRYGEVKSQPHAARAPLQSMTAGFPNELVGLDLMGPLPQTDSSNRYILVMVDYFTKWTNAVPLRKAGALSVAK</sequence>